<evidence type="ECO:0000256" key="1">
    <source>
        <dbReference type="SAM" id="MobiDB-lite"/>
    </source>
</evidence>
<protein>
    <submittedName>
        <fullName evidence="2">DUF1800 domain-containing protein</fullName>
    </submittedName>
</protein>
<proteinExistence type="predicted"/>
<feature type="region of interest" description="Disordered" evidence="1">
    <location>
        <begin position="11"/>
        <end position="48"/>
    </location>
</feature>
<comment type="caution">
    <text evidence="2">The sequence shown here is derived from an EMBL/GenBank/DDBJ whole genome shotgun (WGS) entry which is preliminary data.</text>
</comment>
<dbReference type="RefSeq" id="WP_216872858.1">
    <property type="nucleotide sequence ID" value="NZ_JAERQM010000001.1"/>
</dbReference>
<dbReference type="Proteomes" id="UP000689967">
    <property type="component" value="Unassembled WGS sequence"/>
</dbReference>
<accession>A0ABS6H1M1</accession>
<evidence type="ECO:0000313" key="2">
    <source>
        <dbReference type="EMBL" id="MBU8542544.1"/>
    </source>
</evidence>
<dbReference type="EMBL" id="JAERQM010000001">
    <property type="protein sequence ID" value="MBU8542544.1"/>
    <property type="molecule type" value="Genomic_DNA"/>
</dbReference>
<organism evidence="2 3">
    <name type="scientific">Falsiroseomonas oleicola</name>
    <dbReference type="NCBI Taxonomy" id="2801474"/>
    <lineage>
        <taxon>Bacteria</taxon>
        <taxon>Pseudomonadati</taxon>
        <taxon>Pseudomonadota</taxon>
        <taxon>Alphaproteobacteria</taxon>
        <taxon>Acetobacterales</taxon>
        <taxon>Roseomonadaceae</taxon>
        <taxon>Falsiroseomonas</taxon>
    </lineage>
</organism>
<evidence type="ECO:0000313" key="3">
    <source>
        <dbReference type="Proteomes" id="UP000689967"/>
    </source>
</evidence>
<reference evidence="2 3" key="1">
    <citation type="submission" date="2021-01" db="EMBL/GenBank/DDBJ databases">
        <title>Roseomonas sp. nov, a bacterium isolated from an oil production mixture in Yumen Oilfield.</title>
        <authorList>
            <person name="Wu D."/>
        </authorList>
    </citation>
    <scope>NUCLEOTIDE SEQUENCE [LARGE SCALE GENOMIC DNA]</scope>
    <source>
        <strain evidence="2 3">ROY-5-3</strain>
    </source>
</reference>
<name>A0ABS6H1M1_9PROT</name>
<keyword evidence="3" id="KW-1185">Reference proteome</keyword>
<dbReference type="Pfam" id="PF08811">
    <property type="entry name" value="DUF1800"/>
    <property type="match status" value="1"/>
</dbReference>
<gene>
    <name evidence="2" type="ORF">JJQ90_02450</name>
</gene>
<dbReference type="InterPro" id="IPR014917">
    <property type="entry name" value="DUF1800"/>
</dbReference>
<sequence>MDIRQQIAAVRFGTGPRPESPLPDDPLAWLDAQTRGPGLPLAPPPGRDTPPALEEGYRAWVAHDASPPPPGQMSPVTALFRAEQQAWVRHLLTSDAPFHDRLTNFWLNHFTVAERGGFGVTTGFSMYLRDALRPHVTGRFVDMLVAVSKSPAMLYYLDQTASVGPNSNFGKRSGRGLNENLAREILELHSVAPASGYTQADVTEFARIMTGWGVERLRAPFDTLFRPGNHEPGEKTLLGKRYPEGPEAYEAALRDLGTHPATYRFLAQRLVRHFVADTPPPAAVARIEGVLRETQGDLGAASRALVRLPEAWGPPLTKLRAPLDYMVALHRAAGGTDPGPVLGAMSALGQPLWNAPQPNGWPDTAAGWAAPEPMMQRLDLAYETAGRFARRDPRQVLEVALGPLAREETRTAVSRAGSTRDAITLVFASPEMQRR</sequence>